<dbReference type="Proteomes" id="UP000297245">
    <property type="component" value="Unassembled WGS sequence"/>
</dbReference>
<evidence type="ECO:0000259" key="2">
    <source>
        <dbReference type="Pfam" id="PF06985"/>
    </source>
</evidence>
<keyword evidence="4" id="KW-1185">Reference proteome</keyword>
<name>A0A4S8LN25_DENBC</name>
<dbReference type="PANTHER" id="PTHR10622">
    <property type="entry name" value="HET DOMAIN-CONTAINING PROTEIN"/>
    <property type="match status" value="1"/>
</dbReference>
<dbReference type="Pfam" id="PF06985">
    <property type="entry name" value="HET"/>
    <property type="match status" value="1"/>
</dbReference>
<dbReference type="AlphaFoldDB" id="A0A4S8LN25"/>
<proteinExistence type="predicted"/>
<organism evidence="3 4">
    <name type="scientific">Dendrothele bispora (strain CBS 962.96)</name>
    <dbReference type="NCBI Taxonomy" id="1314807"/>
    <lineage>
        <taxon>Eukaryota</taxon>
        <taxon>Fungi</taxon>
        <taxon>Dikarya</taxon>
        <taxon>Basidiomycota</taxon>
        <taxon>Agaricomycotina</taxon>
        <taxon>Agaricomycetes</taxon>
        <taxon>Agaricomycetidae</taxon>
        <taxon>Agaricales</taxon>
        <taxon>Agaricales incertae sedis</taxon>
        <taxon>Dendrothele</taxon>
    </lineage>
</organism>
<evidence type="ECO:0000313" key="3">
    <source>
        <dbReference type="EMBL" id="THU90667.1"/>
    </source>
</evidence>
<evidence type="ECO:0000256" key="1">
    <source>
        <dbReference type="SAM" id="MobiDB-lite"/>
    </source>
</evidence>
<dbReference type="OrthoDB" id="674604at2759"/>
<feature type="domain" description="Heterokaryon incompatibility" evidence="2">
    <location>
        <begin position="33"/>
        <end position="121"/>
    </location>
</feature>
<protein>
    <submittedName>
        <fullName evidence="3">HET-domain-containing protein</fullName>
    </submittedName>
</protein>
<gene>
    <name evidence="3" type="ORF">K435DRAFT_728139</name>
</gene>
<dbReference type="InterPro" id="IPR010730">
    <property type="entry name" value="HET"/>
</dbReference>
<dbReference type="EMBL" id="ML179328">
    <property type="protein sequence ID" value="THU90667.1"/>
    <property type="molecule type" value="Genomic_DNA"/>
</dbReference>
<accession>A0A4S8LN25</accession>
<evidence type="ECO:0000313" key="4">
    <source>
        <dbReference type="Proteomes" id="UP000297245"/>
    </source>
</evidence>
<reference evidence="3 4" key="1">
    <citation type="journal article" date="2019" name="Nat. Ecol. Evol.">
        <title>Megaphylogeny resolves global patterns of mushroom evolution.</title>
        <authorList>
            <person name="Varga T."/>
            <person name="Krizsan K."/>
            <person name="Foldi C."/>
            <person name="Dima B."/>
            <person name="Sanchez-Garcia M."/>
            <person name="Sanchez-Ramirez S."/>
            <person name="Szollosi G.J."/>
            <person name="Szarkandi J.G."/>
            <person name="Papp V."/>
            <person name="Albert L."/>
            <person name="Andreopoulos W."/>
            <person name="Angelini C."/>
            <person name="Antonin V."/>
            <person name="Barry K.W."/>
            <person name="Bougher N.L."/>
            <person name="Buchanan P."/>
            <person name="Buyck B."/>
            <person name="Bense V."/>
            <person name="Catcheside P."/>
            <person name="Chovatia M."/>
            <person name="Cooper J."/>
            <person name="Damon W."/>
            <person name="Desjardin D."/>
            <person name="Finy P."/>
            <person name="Geml J."/>
            <person name="Haridas S."/>
            <person name="Hughes K."/>
            <person name="Justo A."/>
            <person name="Karasinski D."/>
            <person name="Kautmanova I."/>
            <person name="Kiss B."/>
            <person name="Kocsube S."/>
            <person name="Kotiranta H."/>
            <person name="LaButti K.M."/>
            <person name="Lechner B.E."/>
            <person name="Liimatainen K."/>
            <person name="Lipzen A."/>
            <person name="Lukacs Z."/>
            <person name="Mihaltcheva S."/>
            <person name="Morgado L.N."/>
            <person name="Niskanen T."/>
            <person name="Noordeloos M.E."/>
            <person name="Ohm R.A."/>
            <person name="Ortiz-Santana B."/>
            <person name="Ovrebo C."/>
            <person name="Racz N."/>
            <person name="Riley R."/>
            <person name="Savchenko A."/>
            <person name="Shiryaev A."/>
            <person name="Soop K."/>
            <person name="Spirin V."/>
            <person name="Szebenyi C."/>
            <person name="Tomsovsky M."/>
            <person name="Tulloss R.E."/>
            <person name="Uehling J."/>
            <person name="Grigoriev I.V."/>
            <person name="Vagvolgyi C."/>
            <person name="Papp T."/>
            <person name="Martin F.M."/>
            <person name="Miettinen O."/>
            <person name="Hibbett D.S."/>
            <person name="Nagy L.G."/>
        </authorList>
    </citation>
    <scope>NUCLEOTIDE SEQUENCE [LARGE SCALE GENOMIC DNA]</scope>
    <source>
        <strain evidence="3 4">CBS 962.96</strain>
    </source>
</reference>
<sequence>MQQTPSSELRPQRLIETYSGKLKDFSGQPVPPYAILSHRWLDEKEEVTFHDYLHLLPETKKKAGYRKIVEARRKAAKENLEYIWIDTCCIDRSNKSELDRNINSMYSYYQNSQICYVYLSDVWVKTSLRAGATIWGSEWFKRGWTLQELVAPKQLIFFKADWEPIGGRQQLTSVIHHLTGIPPSVLNGSTPIKSVDIRTRMSWCAGRETTKPPDLAYCLLGILEVSMAMDYTESRGSAFKRLQEVLAHKYPNKFKKFEDPESIYRFLLRQNAEVRVGMGQRHTVPQAGHALPQDALPRVGHALSQDALSRVGHALPQDVLPRVVHALPRAGHAFPRAGYAFPRAGHVLPRAGHALPPTGHALPRAGHALLQVGHAVGNAVSSVGHTGHWQQDAIRTPSSGSIQSCIIYGSRLQRANRLPQFSSKRSQPGPPSMGRKA</sequence>
<dbReference type="PANTHER" id="PTHR10622:SF10">
    <property type="entry name" value="HET DOMAIN-CONTAINING PROTEIN"/>
    <property type="match status" value="1"/>
</dbReference>
<feature type="region of interest" description="Disordered" evidence="1">
    <location>
        <begin position="417"/>
        <end position="437"/>
    </location>
</feature>